<keyword evidence="1" id="KW-0472">Membrane</keyword>
<dbReference type="EMBL" id="JRLF01000008">
    <property type="protein sequence ID" value="KQB41335.1"/>
    <property type="molecule type" value="Genomic_DNA"/>
</dbReference>
<evidence type="ECO:0000256" key="1">
    <source>
        <dbReference type="SAM" id="Phobius"/>
    </source>
</evidence>
<organism evidence="2 3">
    <name type="scientific">Flavobacterium aquidurense</name>
    <dbReference type="NCBI Taxonomy" id="362413"/>
    <lineage>
        <taxon>Bacteria</taxon>
        <taxon>Pseudomonadati</taxon>
        <taxon>Bacteroidota</taxon>
        <taxon>Flavobacteriia</taxon>
        <taxon>Flavobacteriales</taxon>
        <taxon>Flavobacteriaceae</taxon>
        <taxon>Flavobacterium</taxon>
    </lineage>
</organism>
<dbReference type="STRING" id="362413.RC62_4081"/>
<proteinExistence type="predicted"/>
<keyword evidence="1" id="KW-0812">Transmembrane</keyword>
<keyword evidence="1" id="KW-1133">Transmembrane helix</keyword>
<dbReference type="RefSeq" id="WP_055093458.1">
    <property type="nucleotide sequence ID" value="NZ_JRLF01000008.1"/>
</dbReference>
<dbReference type="OrthoDB" id="1493595at2"/>
<accession>A0A0Q0RW03</accession>
<dbReference type="AlphaFoldDB" id="A0A0Q0RW03"/>
<protein>
    <submittedName>
        <fullName evidence="2">Uncharacterized protein</fullName>
    </submittedName>
</protein>
<sequence>MKSIFKQFEKWLVLLLFPAVGIFFLFHQTQRPKIKSKNDLEVVEGKIEDYSFKYVSGGKAISRQFYIWVKGYNCKFQIIADYLNYFEKSKFEKSKKNGDSIKIVIPSEDKDKLYKNEQIIVMSLSDNKNTYLSLKDTIAEEKKYFDIYAGILFLLIGSILIILSKKGIIRPR</sequence>
<comment type="caution">
    <text evidence="2">The sequence shown here is derived from an EMBL/GenBank/DDBJ whole genome shotgun (WGS) entry which is preliminary data.</text>
</comment>
<gene>
    <name evidence="2" type="ORF">RC62_4081</name>
</gene>
<evidence type="ECO:0000313" key="2">
    <source>
        <dbReference type="EMBL" id="KQB41335.1"/>
    </source>
</evidence>
<feature type="transmembrane region" description="Helical" evidence="1">
    <location>
        <begin position="144"/>
        <end position="163"/>
    </location>
</feature>
<dbReference type="PATRIC" id="fig|362413.3.peg.4004"/>
<feature type="transmembrane region" description="Helical" evidence="1">
    <location>
        <begin position="12"/>
        <end position="29"/>
    </location>
</feature>
<dbReference type="Proteomes" id="UP000050443">
    <property type="component" value="Unassembled WGS sequence"/>
</dbReference>
<name>A0A0Q0RW03_9FLAO</name>
<evidence type="ECO:0000313" key="3">
    <source>
        <dbReference type="Proteomes" id="UP000050443"/>
    </source>
</evidence>
<reference evidence="2 3" key="1">
    <citation type="submission" date="2014-09" db="EMBL/GenBank/DDBJ databases">
        <title>Genome sequence of Flavobacterium aquidurense RC62.</title>
        <authorList>
            <person name="Kim J.F."/>
            <person name="Kwak M.-J."/>
        </authorList>
    </citation>
    <scope>NUCLEOTIDE SEQUENCE [LARGE SCALE GENOMIC DNA]</scope>
    <source>
        <strain evidence="2 3">RC62</strain>
    </source>
</reference>